<dbReference type="InterPro" id="IPR036514">
    <property type="entry name" value="SGNH_hydro_sf"/>
</dbReference>
<gene>
    <name evidence="2" type="ORF">QLQ80_03100</name>
</gene>
<evidence type="ECO:0000313" key="3">
    <source>
        <dbReference type="Proteomes" id="UP001224428"/>
    </source>
</evidence>
<dbReference type="PANTHER" id="PTHR30383:SF27">
    <property type="entry name" value="SPORE GERMINATION LIPASE LIPC"/>
    <property type="match status" value="1"/>
</dbReference>
<keyword evidence="3" id="KW-1185">Reference proteome</keyword>
<dbReference type="AlphaFoldDB" id="A0AAJ1PSL0"/>
<dbReference type="Proteomes" id="UP001224428">
    <property type="component" value="Unassembled WGS sequence"/>
</dbReference>
<dbReference type="CDD" id="cd00229">
    <property type="entry name" value="SGNH_hydrolase"/>
    <property type="match status" value="1"/>
</dbReference>
<dbReference type="GO" id="GO:0004622">
    <property type="term" value="F:phosphatidylcholine lysophospholipase activity"/>
    <property type="evidence" value="ECO:0007669"/>
    <property type="project" value="TreeGrafter"/>
</dbReference>
<dbReference type="SUPFAM" id="SSF52266">
    <property type="entry name" value="SGNH hydrolase"/>
    <property type="match status" value="1"/>
</dbReference>
<protein>
    <submittedName>
        <fullName evidence="2">GDSL-type esterase/lipase family protein</fullName>
    </submittedName>
</protein>
<reference evidence="2" key="1">
    <citation type="submission" date="2023-05" db="EMBL/GenBank/DDBJ databases">
        <title>Mycoplasma phocimorsus sp. nov., isolated from Scandinavian patients with seal finger or septic arthritis after contact with seals.</title>
        <authorList>
            <person name="Skafte-Holm A."/>
            <person name="Pedersen T.R."/>
            <person name="Froelund M."/>
            <person name="Stegger M."/>
            <person name="Qvortrup K."/>
            <person name="Michaels D.L."/>
            <person name="Brown D.R."/>
            <person name="Jensen J.S."/>
        </authorList>
    </citation>
    <scope>NUCLEOTIDE SEQUENCE</scope>
    <source>
        <strain evidence="2">M5725</strain>
    </source>
</reference>
<dbReference type="Gene3D" id="3.40.50.1110">
    <property type="entry name" value="SGNH hydrolase"/>
    <property type="match status" value="1"/>
</dbReference>
<dbReference type="RefSeq" id="WP_283827424.1">
    <property type="nucleotide sequence ID" value="NZ_JASDDP010000025.1"/>
</dbReference>
<accession>A0AAJ1PSL0</accession>
<organism evidence="2 3">
    <name type="scientific">Mycoplasma phocimorsus</name>
    <dbReference type="NCBI Taxonomy" id="3045839"/>
    <lineage>
        <taxon>Bacteria</taxon>
        <taxon>Bacillati</taxon>
        <taxon>Mycoplasmatota</taxon>
        <taxon>Mollicutes</taxon>
        <taxon>Mycoplasmataceae</taxon>
        <taxon>Mycoplasma</taxon>
    </lineage>
</organism>
<keyword evidence="1" id="KW-0472">Membrane</keyword>
<dbReference type="PANTHER" id="PTHR30383">
    <property type="entry name" value="THIOESTERASE 1/PROTEASE 1/LYSOPHOSPHOLIPASE L1"/>
    <property type="match status" value="1"/>
</dbReference>
<proteinExistence type="predicted"/>
<keyword evidence="1" id="KW-1133">Transmembrane helix</keyword>
<name>A0AAJ1PSL0_9MOLU</name>
<keyword evidence="1" id="KW-0812">Transmembrane</keyword>
<feature type="transmembrane region" description="Helical" evidence="1">
    <location>
        <begin position="7"/>
        <end position="27"/>
    </location>
</feature>
<evidence type="ECO:0000313" key="2">
    <source>
        <dbReference type="EMBL" id="MDJ1646051.1"/>
    </source>
</evidence>
<dbReference type="InterPro" id="IPR001087">
    <property type="entry name" value="GDSL"/>
</dbReference>
<comment type="caution">
    <text evidence="2">The sequence shown here is derived from an EMBL/GenBank/DDBJ whole genome shotgun (WGS) entry which is preliminary data.</text>
</comment>
<dbReference type="Pfam" id="PF00657">
    <property type="entry name" value="Lipase_GDSL"/>
    <property type="match status" value="1"/>
</dbReference>
<evidence type="ECO:0000256" key="1">
    <source>
        <dbReference type="SAM" id="Phobius"/>
    </source>
</evidence>
<dbReference type="InterPro" id="IPR051532">
    <property type="entry name" value="Ester_Hydrolysis_Enzymes"/>
</dbReference>
<sequence length="1011" mass="116868">MKKKQLFWILVGTITAATALIVGTVYLSNKFNKEKVIESEDPNIRLKNDKNNNGKAFDFNAKENSNNDEIKNNVGIFNESNPVKYIALGDSITDGFTSEINNLIQGKLESGNISGYGYPSFLADLIQKVNPKLLSSFENIAISGSTFKDWNNNLSQEEYASKIKDANLITITLGANDYIKSMLTYFYNEIDLSAFFKIKGKDLKNYLLDLVVRIFDKIDITIRQEVTAFLEKITLINSNAKILFISYPLALIRLADVINTYLSVLFNSEEQLTIIHDFLNIVNRTMNEVIEKYSQNINPNIKIVNAFDNKYWIKNADKVGRIAFSIHPSIKGYKKLAQDIFIAISTSKNKKDLEENKIFLDDDYYKKFIQNDKLIEFNINDLEVLKRAFGNDGAKWIFDKSEIESKVFDLIKDYSVADEYYKKIDLLFRYYIEQSKKGEPYYVPSVPILIKSFKDNILDVFDKEGKIYAYLSKDNFKVVFDLLTKFVDNNVIRDMLSEFQKILEEKDDKGNYKYKNITPEIFKDIVSKTILNEQLWMNFLRNMLDSEIIGGGTLKEILFKVLDYAFKDNDSKLLSKFLTQIFNLVPLLQNTSAESIQKISNFIKRDSIIFNLVKDSITYFEEWILHAFKNPSFKTFRDVLNFLIFKTKQTIITDPKLKQNVKHILKVGIKLINQNTSLISNIALSQISSLTGEDYSTGAESQNISVVIQKIINSNLLNAFYGRNIDYLIEQALEKILNQGFDALDINFIKKIIEDNNFTQINFLLSTILPEVNKSLYESINDKNWDDNLYVKMINTIFEKTKDNSKLFEILRELPNDKSSSIDISISDIFQGDYYISNIKDLYKSLIIPFARNIAKNSQGDLSQIKIQTNKDLHALNRITALFAYLIRVKADSAAFWSDWNPLSISTKMFIALKEAYYDSLQPFQEKVNILNVSSDLAEITFGKDWQDQSYDGLSFLGIFPKRKYHRDNLIAYINYFDKKDIHNKNDKNMPQTNFDNILYLLKNGYLKQSN</sequence>
<dbReference type="EMBL" id="JASDDP010000025">
    <property type="protein sequence ID" value="MDJ1646051.1"/>
    <property type="molecule type" value="Genomic_DNA"/>
</dbReference>